<dbReference type="InterPro" id="IPR058245">
    <property type="entry name" value="NreC/VraR/RcsB-like_REC"/>
</dbReference>
<dbReference type="PROSITE" id="PS50043">
    <property type="entry name" value="HTH_LUXR_2"/>
    <property type="match status" value="1"/>
</dbReference>
<dbReference type="Gene3D" id="3.40.50.2300">
    <property type="match status" value="1"/>
</dbReference>
<dbReference type="CDD" id="cd06170">
    <property type="entry name" value="LuxR_C_like"/>
    <property type="match status" value="1"/>
</dbReference>
<keyword evidence="9" id="KW-1185">Reference proteome</keyword>
<keyword evidence="2" id="KW-0805">Transcription regulation</keyword>
<organism evidence="8 9">
    <name type="scientific">Streptomyces spiralis</name>
    <dbReference type="NCBI Taxonomy" id="66376"/>
    <lineage>
        <taxon>Bacteria</taxon>
        <taxon>Bacillati</taxon>
        <taxon>Actinomycetota</taxon>
        <taxon>Actinomycetes</taxon>
        <taxon>Kitasatosporales</taxon>
        <taxon>Streptomycetaceae</taxon>
        <taxon>Streptomyces</taxon>
    </lineage>
</organism>
<protein>
    <submittedName>
        <fullName evidence="8">DNA-binding response regulator</fullName>
    </submittedName>
</protein>
<evidence type="ECO:0000259" key="6">
    <source>
        <dbReference type="PROSITE" id="PS50043"/>
    </source>
</evidence>
<name>A0A919DSF2_9ACTN</name>
<accession>A0A919DSF2</accession>
<feature type="modified residue" description="4-aspartylphosphate" evidence="5">
    <location>
        <position position="64"/>
    </location>
</feature>
<gene>
    <name evidence="8" type="ORF">GCM10014715_38160</name>
</gene>
<dbReference type="InterPro" id="IPR039420">
    <property type="entry name" value="WalR-like"/>
</dbReference>
<proteinExistence type="predicted"/>
<dbReference type="InterPro" id="IPR001789">
    <property type="entry name" value="Sig_transdc_resp-reg_receiver"/>
</dbReference>
<evidence type="ECO:0000256" key="5">
    <source>
        <dbReference type="PROSITE-ProRule" id="PRU00169"/>
    </source>
</evidence>
<evidence type="ECO:0000256" key="2">
    <source>
        <dbReference type="ARBA" id="ARBA00023015"/>
    </source>
</evidence>
<dbReference type="InterPro" id="IPR016032">
    <property type="entry name" value="Sig_transdc_resp-reg_C-effctor"/>
</dbReference>
<dbReference type="SUPFAM" id="SSF46894">
    <property type="entry name" value="C-terminal effector domain of the bipartite response regulators"/>
    <property type="match status" value="1"/>
</dbReference>
<dbReference type="SMART" id="SM00448">
    <property type="entry name" value="REC"/>
    <property type="match status" value="1"/>
</dbReference>
<dbReference type="SMART" id="SM00421">
    <property type="entry name" value="HTH_LUXR"/>
    <property type="match status" value="1"/>
</dbReference>
<dbReference type="Pfam" id="PF00072">
    <property type="entry name" value="Response_reg"/>
    <property type="match status" value="1"/>
</dbReference>
<evidence type="ECO:0000256" key="4">
    <source>
        <dbReference type="ARBA" id="ARBA00023163"/>
    </source>
</evidence>
<dbReference type="EMBL" id="BNBC01000017">
    <property type="protein sequence ID" value="GHE79347.1"/>
    <property type="molecule type" value="Genomic_DNA"/>
</dbReference>
<comment type="caution">
    <text evidence="8">The sequence shown here is derived from an EMBL/GenBank/DDBJ whole genome shotgun (WGS) entry which is preliminary data.</text>
</comment>
<dbReference type="Proteomes" id="UP000641386">
    <property type="component" value="Unassembled WGS sequence"/>
</dbReference>
<sequence length="230" mass="24902">MGTKFGGLHKMTRVLVVDDQVLVRSGLSALLRATPDLEVCGEAATGEEAVELAAGRRPDVILMDIRLPGLDGVAATERILAASDEPKPRIIMLTTFDLDELVYAALRVGASGFLLKETPPERLFTAIRAIADGEMLFAPTVTRRLIDTYLRCPSPDVDGDGPLMSLTNRERDVLSLVGQGLSNPEIADRLTVTIATVKTHLNRMMAKLDLSSRAQAVAVAYETGLVHIRR</sequence>
<reference evidence="8" key="2">
    <citation type="submission" date="2020-09" db="EMBL/GenBank/DDBJ databases">
        <authorList>
            <person name="Sun Q."/>
            <person name="Ohkuma M."/>
        </authorList>
    </citation>
    <scope>NUCLEOTIDE SEQUENCE</scope>
    <source>
        <strain evidence="8">JCM 3302</strain>
    </source>
</reference>
<evidence type="ECO:0000313" key="8">
    <source>
        <dbReference type="EMBL" id="GHE79347.1"/>
    </source>
</evidence>
<dbReference type="GO" id="GO:0003677">
    <property type="term" value="F:DNA binding"/>
    <property type="evidence" value="ECO:0007669"/>
    <property type="project" value="UniProtKB-KW"/>
</dbReference>
<dbReference type="PROSITE" id="PS50110">
    <property type="entry name" value="RESPONSE_REGULATORY"/>
    <property type="match status" value="1"/>
</dbReference>
<evidence type="ECO:0000256" key="3">
    <source>
        <dbReference type="ARBA" id="ARBA00023125"/>
    </source>
</evidence>
<keyword evidence="3 8" id="KW-0238">DNA-binding</keyword>
<dbReference type="AlphaFoldDB" id="A0A919DSF2"/>
<dbReference type="PROSITE" id="PS00622">
    <property type="entry name" value="HTH_LUXR_1"/>
    <property type="match status" value="1"/>
</dbReference>
<keyword evidence="1 5" id="KW-0597">Phosphoprotein</keyword>
<dbReference type="GO" id="GO:0006355">
    <property type="term" value="P:regulation of DNA-templated transcription"/>
    <property type="evidence" value="ECO:0007669"/>
    <property type="project" value="InterPro"/>
</dbReference>
<dbReference type="CDD" id="cd17535">
    <property type="entry name" value="REC_NarL-like"/>
    <property type="match status" value="1"/>
</dbReference>
<evidence type="ECO:0000256" key="1">
    <source>
        <dbReference type="ARBA" id="ARBA00022553"/>
    </source>
</evidence>
<feature type="domain" description="HTH luxR-type" evidence="6">
    <location>
        <begin position="159"/>
        <end position="224"/>
    </location>
</feature>
<dbReference type="PANTHER" id="PTHR43214">
    <property type="entry name" value="TWO-COMPONENT RESPONSE REGULATOR"/>
    <property type="match status" value="1"/>
</dbReference>
<dbReference type="PANTHER" id="PTHR43214:SF24">
    <property type="entry name" value="TRANSCRIPTIONAL REGULATORY PROTEIN NARL-RELATED"/>
    <property type="match status" value="1"/>
</dbReference>
<feature type="domain" description="Response regulatory" evidence="7">
    <location>
        <begin position="13"/>
        <end position="131"/>
    </location>
</feature>
<keyword evidence="4" id="KW-0804">Transcription</keyword>
<reference evidence="8" key="1">
    <citation type="journal article" date="2014" name="Int. J. Syst. Evol. Microbiol.">
        <title>Complete genome sequence of Corynebacterium casei LMG S-19264T (=DSM 44701T), isolated from a smear-ripened cheese.</title>
        <authorList>
            <consortium name="US DOE Joint Genome Institute (JGI-PGF)"/>
            <person name="Walter F."/>
            <person name="Albersmeier A."/>
            <person name="Kalinowski J."/>
            <person name="Ruckert C."/>
        </authorList>
    </citation>
    <scope>NUCLEOTIDE SEQUENCE</scope>
    <source>
        <strain evidence="8">JCM 3302</strain>
    </source>
</reference>
<dbReference type="GO" id="GO:0000160">
    <property type="term" value="P:phosphorelay signal transduction system"/>
    <property type="evidence" value="ECO:0007669"/>
    <property type="project" value="InterPro"/>
</dbReference>
<dbReference type="PRINTS" id="PR00038">
    <property type="entry name" value="HTHLUXR"/>
</dbReference>
<dbReference type="Pfam" id="PF00196">
    <property type="entry name" value="GerE"/>
    <property type="match status" value="1"/>
</dbReference>
<evidence type="ECO:0000259" key="7">
    <source>
        <dbReference type="PROSITE" id="PS50110"/>
    </source>
</evidence>
<dbReference type="InterPro" id="IPR000792">
    <property type="entry name" value="Tscrpt_reg_LuxR_C"/>
</dbReference>
<dbReference type="InterPro" id="IPR011006">
    <property type="entry name" value="CheY-like_superfamily"/>
</dbReference>
<evidence type="ECO:0000313" key="9">
    <source>
        <dbReference type="Proteomes" id="UP000641386"/>
    </source>
</evidence>
<dbReference type="SUPFAM" id="SSF52172">
    <property type="entry name" value="CheY-like"/>
    <property type="match status" value="1"/>
</dbReference>